<dbReference type="Proteomes" id="UP000225947">
    <property type="component" value="Segment"/>
</dbReference>
<keyword evidence="2" id="KW-1185">Reference proteome</keyword>
<reference evidence="2" key="1">
    <citation type="submission" date="2016-03" db="EMBL/GenBank/DDBJ databases">
        <title>Characterization of Acinetobacter baumannii phage vB_AbaM_ME3.</title>
        <authorList>
            <person name="Buttimer C.T.H."/>
            <person name="Elbreki M."/>
            <person name="Coffey A."/>
        </authorList>
    </citation>
    <scope>NUCLEOTIDE SEQUENCE [LARGE SCALE GENOMIC DNA]</scope>
</reference>
<evidence type="ECO:0000313" key="1">
    <source>
        <dbReference type="EMBL" id="AND75200.1"/>
    </source>
</evidence>
<protein>
    <submittedName>
        <fullName evidence="1">Uncharacterized protein</fullName>
    </submittedName>
</protein>
<organism evidence="1 2">
    <name type="scientific">Acinetobacter phage vB_AbaM_ME3</name>
    <dbReference type="NCBI Taxonomy" id="1837876"/>
    <lineage>
        <taxon>Viruses</taxon>
        <taxon>Duplodnaviria</taxon>
        <taxon>Heunggongvirae</taxon>
        <taxon>Uroviricota</taxon>
        <taxon>Caudoviricetes</taxon>
        <taxon>Metrivirus</taxon>
        <taxon>Metrivirus ME3</taxon>
    </lineage>
</organism>
<evidence type="ECO:0000313" key="2">
    <source>
        <dbReference type="Proteomes" id="UP000225947"/>
    </source>
</evidence>
<proteinExistence type="predicted"/>
<name>A0A172Q016_9CAUD</name>
<sequence>MIIKDTAGSSSFVQVTEGSSQIASGPVSVSVTNDSGVFINGPVSISSSIDRIKVGGGIFRFNSMLSTGIASTMVTPMPVLKVDLPVSNISTMVAIAAIAKSIGI</sequence>
<dbReference type="EMBL" id="KU935715">
    <property type="protein sequence ID" value="AND75200.1"/>
    <property type="molecule type" value="Genomic_DNA"/>
</dbReference>
<accession>A0A172Q016</accession>
<gene>
    <name evidence="1" type="ORF">ME3_39</name>
</gene>